<evidence type="ECO:0000256" key="1">
    <source>
        <dbReference type="ARBA" id="ARBA00022553"/>
    </source>
</evidence>
<feature type="domain" description="Histidine kinase" evidence="4">
    <location>
        <begin position="169"/>
        <end position="392"/>
    </location>
</feature>
<protein>
    <recommendedName>
        <fullName evidence="4">Histidine kinase domain-containing protein</fullName>
    </recommendedName>
</protein>
<sequence>MNPRRFSVGISQFNIAIANSDDREKSILSSARSILAHSPHNQTAVKMLQQIAEESPRYAQAMEMLTLNLTEEEYFKTVPDDSNNLKDAQILNRAIYHKIANEITILKGIAYRILRISSIKDALLESIISNIEEVLQEINHRRSLEKSQIEQIEIIANKEYGKILEIIAKTAHDISDFVNNELAIVESKTRRAIKKFTGNDPQFSQFNKLLTQLELTQGALNDLKAINEGIRIKNRQFKVKKIFETWEFNTQIDNAQISLNIENGDSDFNGDEEKIKSILNELVENSLKHNPDNSDLQIKINSQDVTNPPGIRGANIPGSKKYLYIEFIDNGLGIAPDKKDWVFQPLNTTATGTYSSGLGLFIIRKTLTQMGGYIREVGVNGVKFEIYIPYPDQNI</sequence>
<dbReference type="AlphaFoldDB" id="A0A1X4GJG8"/>
<evidence type="ECO:0000256" key="3">
    <source>
        <dbReference type="ARBA" id="ARBA00023012"/>
    </source>
</evidence>
<keyword evidence="3" id="KW-0902">Two-component regulatory system</keyword>
<dbReference type="InterPro" id="IPR036890">
    <property type="entry name" value="HATPase_C_sf"/>
</dbReference>
<dbReference type="InterPro" id="IPR003594">
    <property type="entry name" value="HATPase_dom"/>
</dbReference>
<accession>A0A1X4GJG8</accession>
<organism evidence="5 6">
    <name type="scientific">Cylindrospermopsis raciborskii CENA303</name>
    <dbReference type="NCBI Taxonomy" id="1170769"/>
    <lineage>
        <taxon>Bacteria</taxon>
        <taxon>Bacillati</taxon>
        <taxon>Cyanobacteriota</taxon>
        <taxon>Cyanophyceae</taxon>
        <taxon>Nostocales</taxon>
        <taxon>Aphanizomenonaceae</taxon>
        <taxon>Cylindrospermopsis</taxon>
    </lineage>
</organism>
<dbReference type="InterPro" id="IPR005467">
    <property type="entry name" value="His_kinase_dom"/>
</dbReference>
<dbReference type="EMBL" id="NBYN01000004">
    <property type="protein sequence ID" value="OSO97157.1"/>
    <property type="molecule type" value="Genomic_DNA"/>
</dbReference>
<reference evidence="6" key="1">
    <citation type="submission" date="2017-04" db="EMBL/GenBank/DDBJ databases">
        <authorList>
            <person name="Abreu V.A."/>
            <person name="Popin R.V."/>
            <person name="Rigonato J."/>
            <person name="Andreote A.P."/>
            <person name="Schaker P.C."/>
            <person name="Hoff-Risseti C."/>
            <person name="Alvarenga D.O."/>
            <person name="Varani A.M."/>
            <person name="Fiore M.F."/>
        </authorList>
    </citation>
    <scope>NUCLEOTIDE SEQUENCE [LARGE SCALE GENOMIC DNA]</scope>
    <source>
        <strain evidence="6">CENA303</strain>
    </source>
</reference>
<keyword evidence="2" id="KW-0418">Kinase</keyword>
<gene>
    <name evidence="5" type="ORF">B7O87_01395</name>
</gene>
<dbReference type="SUPFAM" id="SSF55874">
    <property type="entry name" value="ATPase domain of HSP90 chaperone/DNA topoisomerase II/histidine kinase"/>
    <property type="match status" value="1"/>
</dbReference>
<keyword evidence="2" id="KW-0808">Transferase</keyword>
<dbReference type="GO" id="GO:0000155">
    <property type="term" value="F:phosphorelay sensor kinase activity"/>
    <property type="evidence" value="ECO:0007669"/>
    <property type="project" value="TreeGrafter"/>
</dbReference>
<evidence type="ECO:0000259" key="4">
    <source>
        <dbReference type="PROSITE" id="PS50109"/>
    </source>
</evidence>
<dbReference type="PROSITE" id="PS50109">
    <property type="entry name" value="HIS_KIN"/>
    <property type="match status" value="1"/>
</dbReference>
<evidence type="ECO:0000313" key="5">
    <source>
        <dbReference type="EMBL" id="OSO97157.1"/>
    </source>
</evidence>
<dbReference type="Proteomes" id="UP000192997">
    <property type="component" value="Unassembled WGS sequence"/>
</dbReference>
<evidence type="ECO:0000256" key="2">
    <source>
        <dbReference type="ARBA" id="ARBA00022777"/>
    </source>
</evidence>
<keyword evidence="1" id="KW-0597">Phosphoprotein</keyword>
<evidence type="ECO:0000313" key="6">
    <source>
        <dbReference type="Proteomes" id="UP000192997"/>
    </source>
</evidence>
<comment type="caution">
    <text evidence="5">The sequence shown here is derived from an EMBL/GenBank/DDBJ whole genome shotgun (WGS) entry which is preliminary data.</text>
</comment>
<dbReference type="SMART" id="SM00387">
    <property type="entry name" value="HATPase_c"/>
    <property type="match status" value="1"/>
</dbReference>
<dbReference type="Pfam" id="PF02518">
    <property type="entry name" value="HATPase_c"/>
    <property type="match status" value="1"/>
</dbReference>
<dbReference type="PANTHER" id="PTHR43547">
    <property type="entry name" value="TWO-COMPONENT HISTIDINE KINASE"/>
    <property type="match status" value="1"/>
</dbReference>
<dbReference type="RefSeq" id="WP_085726844.1">
    <property type="nucleotide sequence ID" value="NZ_NBYN01000004.1"/>
</dbReference>
<dbReference type="PANTHER" id="PTHR43547:SF2">
    <property type="entry name" value="HYBRID SIGNAL TRANSDUCTION HISTIDINE KINASE C"/>
    <property type="match status" value="1"/>
</dbReference>
<proteinExistence type="predicted"/>
<name>A0A1X4GJG8_9CYAN</name>
<dbReference type="Gene3D" id="3.30.565.10">
    <property type="entry name" value="Histidine kinase-like ATPase, C-terminal domain"/>
    <property type="match status" value="1"/>
</dbReference>